<comment type="caution">
    <text evidence="8">The sequence shown here is derived from an EMBL/GenBank/DDBJ whole genome shotgun (WGS) entry which is preliminary data.</text>
</comment>
<gene>
    <name evidence="8" type="ORF">CASFOL_038167</name>
</gene>
<protein>
    <recommendedName>
        <fullName evidence="10">Protein odr-4 homolog</fullName>
    </recommendedName>
</protein>
<evidence type="ECO:0000256" key="1">
    <source>
        <dbReference type="ARBA" id="ARBA00004370"/>
    </source>
</evidence>
<evidence type="ECO:0000256" key="3">
    <source>
        <dbReference type="ARBA" id="ARBA00022692"/>
    </source>
</evidence>
<keyword evidence="4 7" id="KW-1133">Transmembrane helix</keyword>
<keyword evidence="5 7" id="KW-0472">Membrane</keyword>
<evidence type="ECO:0000256" key="2">
    <source>
        <dbReference type="ARBA" id="ARBA00010131"/>
    </source>
</evidence>
<dbReference type="EMBL" id="JAVIJP010000081">
    <property type="protein sequence ID" value="KAL3617846.1"/>
    <property type="molecule type" value="Genomic_DNA"/>
</dbReference>
<evidence type="ECO:0008006" key="10">
    <source>
        <dbReference type="Google" id="ProtNLM"/>
    </source>
</evidence>
<dbReference type="PANTHER" id="PTHR33966:SF1">
    <property type="entry name" value="PROTEIN ODR-4 HOMOLOG"/>
    <property type="match status" value="1"/>
</dbReference>
<evidence type="ECO:0000256" key="7">
    <source>
        <dbReference type="SAM" id="Phobius"/>
    </source>
</evidence>
<dbReference type="PANTHER" id="PTHR33966">
    <property type="entry name" value="PROTEIN ODR-4 HOMOLOG"/>
    <property type="match status" value="1"/>
</dbReference>
<reference evidence="9" key="1">
    <citation type="journal article" date="2024" name="IScience">
        <title>Strigolactones Initiate the Formation of Haustorium-like Structures in Castilleja.</title>
        <authorList>
            <person name="Buerger M."/>
            <person name="Peterson D."/>
            <person name="Chory J."/>
        </authorList>
    </citation>
    <scope>NUCLEOTIDE SEQUENCE [LARGE SCALE GENOMIC DNA]</scope>
</reference>
<sequence>MVKAVVGDETQLKLVEDRLTRSALPSQVGLVIGKLSSKLDRGFVYDLVPTPPNDAGEPPCSVITGPGEISNSKKKNSSKAKSQPEPSAVCIDQDWVSEHARQVSRMLLGGMKVVGIYIWVNESLFKNSTITLCQTVKGVAEAASLMMTDCRDGLLVHISHSPLRWTCKICSLAANITSSSLRPCEFRMGKVLGSLQTFRCTYNFDWKISEIKTSPRCYKGVAPLAVLMTVMLPVTQESGRDIRRFSDVLRDEIMFNAKELTVAKALINGKLVAEDDPSVSDDFHEVEFLLPLLQDKYIEAFSENEVLGVLHFRGSVCSLAYLNSKEPVSQALVDIKEDVTRSLQSRLQFMLDEADVNLQPVSSDGLETNSHILSDKPDPHFDLQEQRKMCNLSFPRRVFIPWLEGTYICDYLSSSESIEVLQDHCVEMMLTEVPADASEILEPESEAPTVITSTNKTFWGIVTECPLTGKSDSSVSNTREIGSDKSYKWTDYKTILAISVLVLSIIMGLVRFIIEGV</sequence>
<keyword evidence="3 7" id="KW-0812">Transmembrane</keyword>
<feature type="region of interest" description="Disordered" evidence="6">
    <location>
        <begin position="55"/>
        <end position="86"/>
    </location>
</feature>
<comment type="subcellular location">
    <subcellularLocation>
        <location evidence="1">Membrane</location>
    </subcellularLocation>
</comment>
<evidence type="ECO:0000256" key="4">
    <source>
        <dbReference type="ARBA" id="ARBA00022989"/>
    </source>
</evidence>
<dbReference type="Proteomes" id="UP001632038">
    <property type="component" value="Unassembled WGS sequence"/>
</dbReference>
<proteinExistence type="inferred from homology"/>
<evidence type="ECO:0000313" key="8">
    <source>
        <dbReference type="EMBL" id="KAL3617846.1"/>
    </source>
</evidence>
<feature type="transmembrane region" description="Helical" evidence="7">
    <location>
        <begin position="495"/>
        <end position="514"/>
    </location>
</feature>
<evidence type="ECO:0000256" key="5">
    <source>
        <dbReference type="ARBA" id="ARBA00023136"/>
    </source>
</evidence>
<comment type="similarity">
    <text evidence="2">Belongs to the ODR-4 family.</text>
</comment>
<evidence type="ECO:0000256" key="6">
    <source>
        <dbReference type="SAM" id="MobiDB-lite"/>
    </source>
</evidence>
<dbReference type="Pfam" id="PF14778">
    <property type="entry name" value="ODR4-like"/>
    <property type="match status" value="2"/>
</dbReference>
<evidence type="ECO:0000313" key="9">
    <source>
        <dbReference type="Proteomes" id="UP001632038"/>
    </source>
</evidence>
<dbReference type="AlphaFoldDB" id="A0ABD3BLF7"/>
<dbReference type="GO" id="GO:0016020">
    <property type="term" value="C:membrane"/>
    <property type="evidence" value="ECO:0007669"/>
    <property type="project" value="UniProtKB-SubCell"/>
</dbReference>
<accession>A0ABD3BLF7</accession>
<keyword evidence="9" id="KW-1185">Reference proteome</keyword>
<name>A0ABD3BLF7_9LAMI</name>
<organism evidence="8 9">
    <name type="scientific">Castilleja foliolosa</name>
    <dbReference type="NCBI Taxonomy" id="1961234"/>
    <lineage>
        <taxon>Eukaryota</taxon>
        <taxon>Viridiplantae</taxon>
        <taxon>Streptophyta</taxon>
        <taxon>Embryophyta</taxon>
        <taxon>Tracheophyta</taxon>
        <taxon>Spermatophyta</taxon>
        <taxon>Magnoliopsida</taxon>
        <taxon>eudicotyledons</taxon>
        <taxon>Gunneridae</taxon>
        <taxon>Pentapetalae</taxon>
        <taxon>asterids</taxon>
        <taxon>lamiids</taxon>
        <taxon>Lamiales</taxon>
        <taxon>Orobanchaceae</taxon>
        <taxon>Pedicularideae</taxon>
        <taxon>Castillejinae</taxon>
        <taxon>Castilleja</taxon>
    </lineage>
</organism>
<dbReference type="InterPro" id="IPR029454">
    <property type="entry name" value="ODR-4-like"/>
</dbReference>